<comment type="subcellular location">
    <subcellularLocation>
        <location evidence="1">Cell membrane</location>
        <topology evidence="1">Multi-pass membrane protein</topology>
    </subcellularLocation>
</comment>
<evidence type="ECO:0000313" key="11">
    <source>
        <dbReference type="Proteomes" id="UP000321298"/>
    </source>
</evidence>
<keyword evidence="11" id="KW-1185">Reference proteome</keyword>
<dbReference type="GO" id="GO:0005886">
    <property type="term" value="C:plasma membrane"/>
    <property type="evidence" value="ECO:0007669"/>
    <property type="project" value="UniProtKB-SubCell"/>
</dbReference>
<keyword evidence="4" id="KW-1003">Cell membrane</keyword>
<dbReference type="RefSeq" id="WP_147001173.1">
    <property type="nucleotide sequence ID" value="NZ_CP042387.1"/>
</dbReference>
<dbReference type="Gene3D" id="1.10.3730.20">
    <property type="match status" value="1"/>
</dbReference>
<feature type="transmembrane region" description="Helical" evidence="8">
    <location>
        <begin position="264"/>
        <end position="282"/>
    </location>
</feature>
<dbReference type="InterPro" id="IPR000620">
    <property type="entry name" value="EamA_dom"/>
</dbReference>
<evidence type="ECO:0000256" key="7">
    <source>
        <dbReference type="ARBA" id="ARBA00023136"/>
    </source>
</evidence>
<comment type="similarity">
    <text evidence="2">Belongs to the EamA transporter family.</text>
</comment>
<evidence type="ECO:0000256" key="4">
    <source>
        <dbReference type="ARBA" id="ARBA00022475"/>
    </source>
</evidence>
<evidence type="ECO:0000313" key="10">
    <source>
        <dbReference type="EMBL" id="QEA44315.1"/>
    </source>
</evidence>
<feature type="transmembrane region" description="Helical" evidence="8">
    <location>
        <begin position="151"/>
        <end position="168"/>
    </location>
</feature>
<feature type="transmembrane region" description="Helical" evidence="8">
    <location>
        <begin position="105"/>
        <end position="122"/>
    </location>
</feature>
<feature type="transmembrane region" description="Helical" evidence="8">
    <location>
        <begin position="209"/>
        <end position="229"/>
    </location>
</feature>
<name>A0AAP9JAZ7_LEULA</name>
<dbReference type="PANTHER" id="PTHR22911:SF137">
    <property type="entry name" value="SOLUTE CARRIER FAMILY 35 MEMBER G2-RELATED"/>
    <property type="match status" value="1"/>
</dbReference>
<feature type="transmembrane region" description="Helical" evidence="8">
    <location>
        <begin position="180"/>
        <end position="197"/>
    </location>
</feature>
<keyword evidence="5 8" id="KW-0812">Transmembrane</keyword>
<organism evidence="10 11">
    <name type="scientific">Leuconostoc lactis</name>
    <dbReference type="NCBI Taxonomy" id="1246"/>
    <lineage>
        <taxon>Bacteria</taxon>
        <taxon>Bacillati</taxon>
        <taxon>Bacillota</taxon>
        <taxon>Bacilli</taxon>
        <taxon>Lactobacillales</taxon>
        <taxon>Lactobacillaceae</taxon>
        <taxon>Leuconostoc</taxon>
    </lineage>
</organism>
<feature type="transmembrane region" description="Helical" evidence="8">
    <location>
        <begin position="129"/>
        <end position="145"/>
    </location>
</feature>
<reference evidence="10 11" key="1">
    <citation type="submission" date="2019-06" db="EMBL/GenBank/DDBJ databases">
        <title>Genome analyses of bacteria isolated from kimchi.</title>
        <authorList>
            <person name="Lee S."/>
            <person name="Ahn S."/>
            <person name="Roh S."/>
        </authorList>
    </citation>
    <scope>NUCLEOTIDE SEQUENCE [LARGE SCALE GENOMIC DNA]</scope>
    <source>
        <strain evidence="10 11">CBA3625</strain>
    </source>
</reference>
<proteinExistence type="inferred from homology"/>
<evidence type="ECO:0000256" key="5">
    <source>
        <dbReference type="ARBA" id="ARBA00022692"/>
    </source>
</evidence>
<feature type="transmembrane region" description="Helical" evidence="8">
    <location>
        <begin position="74"/>
        <end position="93"/>
    </location>
</feature>
<keyword evidence="6 8" id="KW-1133">Transmembrane helix</keyword>
<dbReference type="AlphaFoldDB" id="A0AAP9JAZ7"/>
<dbReference type="Pfam" id="PF00892">
    <property type="entry name" value="EamA"/>
    <property type="match status" value="1"/>
</dbReference>
<evidence type="ECO:0000256" key="8">
    <source>
        <dbReference type="SAM" id="Phobius"/>
    </source>
</evidence>
<gene>
    <name evidence="10" type="primary">rarD</name>
    <name evidence="10" type="ORF">FGL83_06370</name>
</gene>
<accession>A0AAP9JAZ7</accession>
<evidence type="ECO:0000256" key="2">
    <source>
        <dbReference type="ARBA" id="ARBA00007362"/>
    </source>
</evidence>
<keyword evidence="3" id="KW-0813">Transport</keyword>
<dbReference type="SUPFAM" id="SSF103481">
    <property type="entry name" value="Multidrug resistance efflux transporter EmrE"/>
    <property type="match status" value="2"/>
</dbReference>
<feature type="transmembrane region" description="Helical" evidence="8">
    <location>
        <begin position="37"/>
        <end position="54"/>
    </location>
</feature>
<evidence type="ECO:0000256" key="3">
    <source>
        <dbReference type="ARBA" id="ARBA00022448"/>
    </source>
</evidence>
<evidence type="ECO:0000256" key="6">
    <source>
        <dbReference type="ARBA" id="ARBA00022989"/>
    </source>
</evidence>
<dbReference type="NCBIfam" id="TIGR00688">
    <property type="entry name" value="rarD"/>
    <property type="match status" value="1"/>
</dbReference>
<feature type="transmembrane region" description="Helical" evidence="8">
    <location>
        <begin position="236"/>
        <end position="258"/>
    </location>
</feature>
<dbReference type="EMBL" id="CP042387">
    <property type="protein sequence ID" value="QEA44315.1"/>
    <property type="molecule type" value="Genomic_DNA"/>
</dbReference>
<evidence type="ECO:0000256" key="1">
    <source>
        <dbReference type="ARBA" id="ARBA00004651"/>
    </source>
</evidence>
<dbReference type="InterPro" id="IPR037185">
    <property type="entry name" value="EmrE-like"/>
</dbReference>
<dbReference type="PANTHER" id="PTHR22911">
    <property type="entry name" value="ACYL-MALONYL CONDENSING ENZYME-RELATED"/>
    <property type="match status" value="1"/>
</dbReference>
<dbReference type="GeneID" id="66531817"/>
<keyword evidence="7 8" id="KW-0472">Membrane</keyword>
<dbReference type="InterPro" id="IPR004626">
    <property type="entry name" value="RarD"/>
</dbReference>
<sequence>MGNTRVGVTSGLLAYVFWGVLGIFWELLHAVPALDTLAYRIVWSLVTIFVVLLFQNSWRTVWQTIVTLTQNRKILWIMLSGLLITVNWYIYIYMVTHNQATEASLGYYMMPLMNVAIAVLFLHERLSPAKMIALLLVVIGVVLLTKQTGALPLSTLLMAASFCLYSLIKKQVPLPATISLALETLCVAPFAAIYLLLSPHILTQNGPTVTGLIIASGAVTIVPLALFAVATKNTQFMTLGFIQYLNPTMQLLVAVFVLHEPLSWHKIVVFVFIWAGIAVFVLESVYQYRRLSQPHDALRQSR</sequence>
<feature type="transmembrane region" description="Helical" evidence="8">
    <location>
        <begin position="12"/>
        <end position="31"/>
    </location>
</feature>
<dbReference type="Proteomes" id="UP000321298">
    <property type="component" value="Chromosome"/>
</dbReference>
<protein>
    <submittedName>
        <fullName evidence="10">EamA family transporter RarD</fullName>
    </submittedName>
</protein>
<evidence type="ECO:0000259" key="9">
    <source>
        <dbReference type="Pfam" id="PF00892"/>
    </source>
</evidence>
<feature type="domain" description="EamA" evidence="9">
    <location>
        <begin position="7"/>
        <end position="145"/>
    </location>
</feature>